<proteinExistence type="predicted"/>
<dbReference type="AlphaFoldDB" id="A0A382E9K2"/>
<gene>
    <name evidence="1" type="ORF">METZ01_LOCUS199618</name>
</gene>
<name>A0A382E9K2_9ZZZZ</name>
<protein>
    <submittedName>
        <fullName evidence="1">Uncharacterized protein</fullName>
    </submittedName>
</protein>
<evidence type="ECO:0000313" key="1">
    <source>
        <dbReference type="EMBL" id="SVB46764.1"/>
    </source>
</evidence>
<accession>A0A382E9K2</accession>
<sequence length="74" mass="8604">MEKEKGEGIMSNLRVTIRDDSGNECPIEIIRTFRKHLQLFHKKGVSIHDENGHYFTVDDSFRQKIDAMVRKLSG</sequence>
<organism evidence="1">
    <name type="scientific">marine metagenome</name>
    <dbReference type="NCBI Taxonomy" id="408172"/>
    <lineage>
        <taxon>unclassified sequences</taxon>
        <taxon>metagenomes</taxon>
        <taxon>ecological metagenomes</taxon>
    </lineage>
</organism>
<reference evidence="1" key="1">
    <citation type="submission" date="2018-05" db="EMBL/GenBank/DDBJ databases">
        <authorList>
            <person name="Lanie J.A."/>
            <person name="Ng W.-L."/>
            <person name="Kazmierczak K.M."/>
            <person name="Andrzejewski T.M."/>
            <person name="Davidsen T.M."/>
            <person name="Wayne K.J."/>
            <person name="Tettelin H."/>
            <person name="Glass J.I."/>
            <person name="Rusch D."/>
            <person name="Podicherti R."/>
            <person name="Tsui H.-C.T."/>
            <person name="Winkler M.E."/>
        </authorList>
    </citation>
    <scope>NUCLEOTIDE SEQUENCE</scope>
</reference>
<dbReference type="EMBL" id="UINC01043144">
    <property type="protein sequence ID" value="SVB46764.1"/>
    <property type="molecule type" value="Genomic_DNA"/>
</dbReference>